<organism evidence="3 4">
    <name type="scientific">Apostasia shenzhenica</name>
    <dbReference type="NCBI Taxonomy" id="1088818"/>
    <lineage>
        <taxon>Eukaryota</taxon>
        <taxon>Viridiplantae</taxon>
        <taxon>Streptophyta</taxon>
        <taxon>Embryophyta</taxon>
        <taxon>Tracheophyta</taxon>
        <taxon>Spermatophyta</taxon>
        <taxon>Magnoliopsida</taxon>
        <taxon>Liliopsida</taxon>
        <taxon>Asparagales</taxon>
        <taxon>Orchidaceae</taxon>
        <taxon>Apostasioideae</taxon>
        <taxon>Apostasia</taxon>
    </lineage>
</organism>
<dbReference type="EMBL" id="KZ451950">
    <property type="protein sequence ID" value="PKA59361.1"/>
    <property type="molecule type" value="Genomic_DNA"/>
</dbReference>
<evidence type="ECO:0000256" key="1">
    <source>
        <dbReference type="SAM" id="Phobius"/>
    </source>
</evidence>
<dbReference type="InterPro" id="IPR052448">
    <property type="entry name" value="DnaJ_C16_autophagy_reg"/>
</dbReference>
<evidence type="ECO:0000259" key="2">
    <source>
        <dbReference type="PROSITE" id="PS50076"/>
    </source>
</evidence>
<keyword evidence="4" id="KW-1185">Reference proteome</keyword>
<dbReference type="SUPFAM" id="SSF46565">
    <property type="entry name" value="Chaperone J-domain"/>
    <property type="match status" value="1"/>
</dbReference>
<evidence type="ECO:0000313" key="3">
    <source>
        <dbReference type="EMBL" id="PKA59361.1"/>
    </source>
</evidence>
<dbReference type="PROSITE" id="PS50076">
    <property type="entry name" value="DNAJ_2"/>
    <property type="match status" value="1"/>
</dbReference>
<dbReference type="Gene3D" id="3.40.30.10">
    <property type="entry name" value="Glutaredoxin"/>
    <property type="match status" value="1"/>
</dbReference>
<feature type="transmembrane region" description="Helical" evidence="1">
    <location>
        <begin position="12"/>
        <end position="33"/>
    </location>
</feature>
<dbReference type="InterPro" id="IPR001623">
    <property type="entry name" value="DnaJ_domain"/>
</dbReference>
<dbReference type="Gene3D" id="1.10.287.110">
    <property type="entry name" value="DnaJ domain"/>
    <property type="match status" value="1"/>
</dbReference>
<keyword evidence="1" id="KW-1133">Transmembrane helix</keyword>
<dbReference type="Proteomes" id="UP000236161">
    <property type="component" value="Unassembled WGS sequence"/>
</dbReference>
<reference evidence="3 4" key="1">
    <citation type="journal article" date="2017" name="Nature">
        <title>The Apostasia genome and the evolution of orchids.</title>
        <authorList>
            <person name="Zhang G.Q."/>
            <person name="Liu K.W."/>
            <person name="Li Z."/>
            <person name="Lohaus R."/>
            <person name="Hsiao Y.Y."/>
            <person name="Niu S.C."/>
            <person name="Wang J.Y."/>
            <person name="Lin Y.C."/>
            <person name="Xu Q."/>
            <person name="Chen L.J."/>
            <person name="Yoshida K."/>
            <person name="Fujiwara S."/>
            <person name="Wang Z.W."/>
            <person name="Zhang Y.Q."/>
            <person name="Mitsuda N."/>
            <person name="Wang M."/>
            <person name="Liu G.H."/>
            <person name="Pecoraro L."/>
            <person name="Huang H.X."/>
            <person name="Xiao X.J."/>
            <person name="Lin M."/>
            <person name="Wu X.Y."/>
            <person name="Wu W.L."/>
            <person name="Chen Y.Y."/>
            <person name="Chang S.B."/>
            <person name="Sakamoto S."/>
            <person name="Ohme-Takagi M."/>
            <person name="Yagi M."/>
            <person name="Zeng S.J."/>
            <person name="Shen C.Y."/>
            <person name="Yeh C.M."/>
            <person name="Luo Y.B."/>
            <person name="Tsai W.C."/>
            <person name="Van de Peer Y."/>
            <person name="Liu Z.J."/>
        </authorList>
    </citation>
    <scope>NUCLEOTIDE SEQUENCE [LARGE SCALE GENOMIC DNA]</scope>
    <source>
        <strain evidence="4">cv. Shenzhen</strain>
        <tissue evidence="3">Stem</tissue>
    </source>
</reference>
<evidence type="ECO:0000313" key="4">
    <source>
        <dbReference type="Proteomes" id="UP000236161"/>
    </source>
</evidence>
<dbReference type="InterPro" id="IPR036249">
    <property type="entry name" value="Thioredoxin-like_sf"/>
</dbReference>
<dbReference type="PANTHER" id="PTHR44303">
    <property type="entry name" value="DNAJ HOMOLOG SUBFAMILY C MEMBER 16"/>
    <property type="match status" value="1"/>
</dbReference>
<name>A0A2I0AUZ0_9ASPA</name>
<dbReference type="SUPFAM" id="SSF52833">
    <property type="entry name" value="Thioredoxin-like"/>
    <property type="match status" value="1"/>
</dbReference>
<proteinExistence type="predicted"/>
<dbReference type="GO" id="GO:0005783">
    <property type="term" value="C:endoplasmic reticulum"/>
    <property type="evidence" value="ECO:0007669"/>
    <property type="project" value="UniProtKB-ARBA"/>
</dbReference>
<dbReference type="PANTHER" id="PTHR44303:SF2">
    <property type="entry name" value="DNAJ HOMOLOG SUBFAMILY C MEMBER 16"/>
    <property type="match status" value="1"/>
</dbReference>
<sequence length="554" mass="62276">MIAVTSLIKRYSVPLILFAIGLFFQLIVLPASYPLSHYDVLGVKRFATLEEIEEAYHKFSLKWYHLSCLPAMYFIVRYAFELLTNPIWKRDYDLFALDEHLSVLNDITKQYSGENYSKINLPLLDATSSGGKDLAFNVLTPEEFGSVLGGSKPLLIQVYSNGSYRCASFINNWKRIAGLLDGVADTGMVELGNIKLTAFFAERYSLKHPIFRNGLPSLVAFPPTCVSPDCYIRYTGDLSVDSIVDWLATNVLGLPRILYYSKESLVQKFFANSGVHKVKVIFFSETGERAFPFLRLAAKDYSSYASFAAVLWKEEDSSFWWNMFQVDSAPAIVFVKDPGVNPVVHHAAGRLNSSFFIELMETNKHHELPQLRSVTSMELGCDAKGSSRAGHAAQTWYCTIIAGRPGPKLNKMRESLRRVKSMLLSNLDASGEKISVKAPAAFAAFTEKRLTFTWLDGGAQKAYCLFYLHNLENIYETCGPNEYDSENVPRLLIVRYKVISEHVESRAKGKLINNWGAFDREESNLASQIVAIYNGSVDIQEVHASSFALFTLLN</sequence>
<feature type="domain" description="J" evidence="2">
    <location>
        <begin position="36"/>
        <end position="96"/>
    </location>
</feature>
<keyword evidence="1" id="KW-0472">Membrane</keyword>
<dbReference type="OrthoDB" id="767702at2759"/>
<dbReference type="CDD" id="cd06257">
    <property type="entry name" value="DnaJ"/>
    <property type="match status" value="1"/>
</dbReference>
<accession>A0A2I0AUZ0</accession>
<dbReference type="STRING" id="1088818.A0A2I0AUZ0"/>
<gene>
    <name evidence="3" type="ORF">AXF42_Ash001455</name>
</gene>
<dbReference type="InterPro" id="IPR036869">
    <property type="entry name" value="J_dom_sf"/>
</dbReference>
<dbReference type="AlphaFoldDB" id="A0A2I0AUZ0"/>
<protein>
    <recommendedName>
        <fullName evidence="2">J domain-containing protein</fullName>
    </recommendedName>
</protein>
<keyword evidence="1" id="KW-0812">Transmembrane</keyword>